<dbReference type="RefSeq" id="WP_368573242.1">
    <property type="nucleotide sequence ID" value="NZ_JBDLOU010000028.1"/>
</dbReference>
<dbReference type="InterPro" id="IPR041229">
    <property type="entry name" value="HEPN_Apea"/>
</dbReference>
<evidence type="ECO:0000313" key="3">
    <source>
        <dbReference type="EMBL" id="MEX3739571.1"/>
    </source>
</evidence>
<evidence type="ECO:0000313" key="4">
    <source>
        <dbReference type="Proteomes" id="UP001558474"/>
    </source>
</evidence>
<comment type="caution">
    <text evidence="3">The sequence shown here is derived from an EMBL/GenBank/DDBJ whole genome shotgun (WGS) entry which is preliminary data.</text>
</comment>
<dbReference type="Proteomes" id="UP001558474">
    <property type="component" value="Unassembled WGS sequence"/>
</dbReference>
<keyword evidence="4" id="KW-1185">Reference proteome</keyword>
<feature type="domain" description="ApeA N-terminal" evidence="2">
    <location>
        <begin position="7"/>
        <end position="129"/>
    </location>
</feature>
<dbReference type="Pfam" id="PF18739">
    <property type="entry name" value="HEPN_Apea"/>
    <property type="match status" value="1"/>
</dbReference>
<dbReference type="Pfam" id="PF18862">
    <property type="entry name" value="ApeA_NTD1"/>
    <property type="match status" value="1"/>
</dbReference>
<gene>
    <name evidence="3" type="ORF">ABFW12_15160</name>
</gene>
<evidence type="ECO:0000259" key="1">
    <source>
        <dbReference type="Pfam" id="PF18739"/>
    </source>
</evidence>
<protein>
    <submittedName>
        <fullName evidence="3">HEPN domain-containing protein</fullName>
    </submittedName>
</protein>
<dbReference type="EMBL" id="JBDLOU010000028">
    <property type="protein sequence ID" value="MEX3739571.1"/>
    <property type="molecule type" value="Genomic_DNA"/>
</dbReference>
<proteinExistence type="predicted"/>
<sequence length="459" mass="50205">MVNITATGDFWIAERPEQRVRGDLTAELGNRPEATLVANLVTDPRVSVFKSSGGKVAGFAVLADPARSVASFQPITLHGLLDTGQPVTLLDAQNYGSAGAFAPRYRASAAVMGVHVANGQPYSAVRFRLDRPYWLGHLVDGESSAVEDDGSKLSIEASDGGNWLVYESSAPATLRQLELRVVSGCLALLQLALYPDEERVTRETEVRIDSGPWLAVHGPAFCAEPGGVEHETLLTREQLTLSRFAKWIALHSQLDGLPWVIARPVSGSVQARVLLLTPLVEGFHRRLPDYEKAKFSGVAKPVLRRLSKAARRAAGAQADAEGLDQKKVKESVVLFTEVSFQQRAEAVIAEVCSHIPEIAESVVDLAARIKKARNDLAHHLPGDADEALKTRALEWLVVANTTAWLLRALLLLRIEIEPDVLHERLVAFRRFGFFRANTAQHVRELGWELPPSLQSAIES</sequence>
<accession>A0ABV3VHM5</accession>
<evidence type="ECO:0000259" key="2">
    <source>
        <dbReference type="Pfam" id="PF18862"/>
    </source>
</evidence>
<organism evidence="3 4">
    <name type="scientific">Mycolicibacterium porcinum</name>
    <dbReference type="NCBI Taxonomy" id="39693"/>
    <lineage>
        <taxon>Bacteria</taxon>
        <taxon>Bacillati</taxon>
        <taxon>Actinomycetota</taxon>
        <taxon>Actinomycetes</taxon>
        <taxon>Mycobacteriales</taxon>
        <taxon>Mycobacteriaceae</taxon>
        <taxon>Mycolicibacterium</taxon>
    </lineage>
</organism>
<feature type="domain" description="Apea-like HEPN" evidence="1">
    <location>
        <begin position="278"/>
        <end position="417"/>
    </location>
</feature>
<name>A0ABV3VHM5_9MYCO</name>
<reference evidence="3 4" key="1">
    <citation type="submission" date="2024-04" db="EMBL/GenBank/DDBJ databases">
        <title>Genomic Markers of Mycobacteria.</title>
        <authorList>
            <person name="Soliman M.S."/>
            <person name="Elkholy A."/>
            <person name="Soliman N.S."/>
            <person name="Abbas A."/>
            <person name="Khayrat S."/>
            <person name="Shawky S."/>
        </authorList>
    </citation>
    <scope>NUCLEOTIDE SEQUENCE [LARGE SCALE GENOMIC DNA]</scope>
    <source>
        <strain evidence="3 4">Egy-CU-AM5</strain>
    </source>
</reference>
<dbReference type="InterPro" id="IPR041223">
    <property type="entry name" value="ApeA_NTD"/>
</dbReference>